<organism evidence="1 2">
    <name type="scientific">Pelosinus baikalensis</name>
    <dbReference type="NCBI Taxonomy" id="2892015"/>
    <lineage>
        <taxon>Bacteria</taxon>
        <taxon>Bacillati</taxon>
        <taxon>Bacillota</taxon>
        <taxon>Negativicutes</taxon>
        <taxon>Selenomonadales</taxon>
        <taxon>Sporomusaceae</taxon>
        <taxon>Pelosinus</taxon>
    </lineage>
</organism>
<protein>
    <submittedName>
        <fullName evidence="1">Uncharacterized protein</fullName>
    </submittedName>
</protein>
<dbReference type="RefSeq" id="WP_229536161.1">
    <property type="nucleotide sequence ID" value="NZ_JAJHJB010000028.1"/>
</dbReference>
<proteinExistence type="predicted"/>
<evidence type="ECO:0000313" key="2">
    <source>
        <dbReference type="Proteomes" id="UP001165492"/>
    </source>
</evidence>
<comment type="caution">
    <text evidence="1">The sequence shown here is derived from an EMBL/GenBank/DDBJ whole genome shotgun (WGS) entry which is preliminary data.</text>
</comment>
<sequence length="60" mass="6669">MIEAKCADSVMNITESEIRRFLSIFGEMDLVDSQVGRRGSCLTAKGQQFVTWLKGNSILS</sequence>
<accession>A0ABS8HVE5</accession>
<evidence type="ECO:0000313" key="1">
    <source>
        <dbReference type="EMBL" id="MCC5467134.1"/>
    </source>
</evidence>
<name>A0ABS8HVE5_9FIRM</name>
<dbReference type="Proteomes" id="UP001165492">
    <property type="component" value="Unassembled WGS sequence"/>
</dbReference>
<dbReference type="EMBL" id="JAJHJB010000028">
    <property type="protein sequence ID" value="MCC5467134.1"/>
    <property type="molecule type" value="Genomic_DNA"/>
</dbReference>
<reference evidence="1" key="1">
    <citation type="submission" date="2021-11" db="EMBL/GenBank/DDBJ databases">
        <title>Description of a new species Pelosinus isolated from the bottom sediments of Lake Baikal.</title>
        <authorList>
            <person name="Zakharyuk A."/>
        </authorList>
    </citation>
    <scope>NUCLEOTIDE SEQUENCE</scope>
    <source>
        <strain evidence="1">Bkl1</strain>
    </source>
</reference>
<keyword evidence="2" id="KW-1185">Reference proteome</keyword>
<gene>
    <name evidence="1" type="ORF">LMF89_17505</name>
</gene>